<dbReference type="EMBL" id="BTGU01000012">
    <property type="protein sequence ID" value="GMN41209.1"/>
    <property type="molecule type" value="Genomic_DNA"/>
</dbReference>
<comment type="caution">
    <text evidence="1">The sequence shown here is derived from an EMBL/GenBank/DDBJ whole genome shotgun (WGS) entry which is preliminary data.</text>
</comment>
<evidence type="ECO:0000313" key="2">
    <source>
        <dbReference type="Proteomes" id="UP001187192"/>
    </source>
</evidence>
<evidence type="ECO:0000313" key="1">
    <source>
        <dbReference type="EMBL" id="GMN41209.1"/>
    </source>
</evidence>
<proteinExistence type="predicted"/>
<protein>
    <submittedName>
        <fullName evidence="1">Uncharacterized protein</fullName>
    </submittedName>
</protein>
<keyword evidence="2" id="KW-1185">Reference proteome</keyword>
<reference evidence="1" key="1">
    <citation type="submission" date="2023-07" db="EMBL/GenBank/DDBJ databases">
        <title>draft genome sequence of fig (Ficus carica).</title>
        <authorList>
            <person name="Takahashi T."/>
            <person name="Nishimura K."/>
        </authorList>
    </citation>
    <scope>NUCLEOTIDE SEQUENCE</scope>
</reference>
<name>A0AA87ZWG2_FICCA</name>
<dbReference type="Proteomes" id="UP001187192">
    <property type="component" value="Unassembled WGS sequence"/>
</dbReference>
<gene>
    <name evidence="1" type="ORF">TIFTF001_010425</name>
</gene>
<dbReference type="AlphaFoldDB" id="A0AA87ZWG2"/>
<accession>A0AA87ZWG2</accession>
<sequence length="112" mass="12829">MVSRRRRDYFTCFIVARFTGYSILDGSSTCERGWTRRALDLFYVGYSNCNTTIRQSKTCDNLHLVTNTLDYLIYLEAFHKTRARAAPLSFLIRNVDAEVVENSGVCGMVVII</sequence>
<organism evidence="1 2">
    <name type="scientific">Ficus carica</name>
    <name type="common">Common fig</name>
    <dbReference type="NCBI Taxonomy" id="3494"/>
    <lineage>
        <taxon>Eukaryota</taxon>
        <taxon>Viridiplantae</taxon>
        <taxon>Streptophyta</taxon>
        <taxon>Embryophyta</taxon>
        <taxon>Tracheophyta</taxon>
        <taxon>Spermatophyta</taxon>
        <taxon>Magnoliopsida</taxon>
        <taxon>eudicotyledons</taxon>
        <taxon>Gunneridae</taxon>
        <taxon>Pentapetalae</taxon>
        <taxon>rosids</taxon>
        <taxon>fabids</taxon>
        <taxon>Rosales</taxon>
        <taxon>Moraceae</taxon>
        <taxon>Ficeae</taxon>
        <taxon>Ficus</taxon>
    </lineage>
</organism>